<name>A0A9P5C0H6_9PLEO</name>
<dbReference type="InterPro" id="IPR000182">
    <property type="entry name" value="GNAT_dom"/>
</dbReference>
<evidence type="ECO:0000259" key="1">
    <source>
        <dbReference type="PROSITE" id="PS51186"/>
    </source>
</evidence>
<evidence type="ECO:0000313" key="3">
    <source>
        <dbReference type="Proteomes" id="UP000758155"/>
    </source>
</evidence>
<reference evidence="2" key="1">
    <citation type="submission" date="2019-04" db="EMBL/GenBank/DDBJ databases">
        <title>Sequencing of skin fungus with MAO and IRED activity.</title>
        <authorList>
            <person name="Marsaioli A.J."/>
            <person name="Bonatto J.M.C."/>
            <person name="Reis Junior O."/>
        </authorList>
    </citation>
    <scope>NUCLEOTIDE SEQUENCE</scope>
    <source>
        <strain evidence="2">28M1</strain>
    </source>
</reference>
<dbReference type="PANTHER" id="PTHR42791:SF14">
    <property type="entry name" value="N-ACETYLTRANSFERASE DOMAIN-CONTAINING PROTEIN"/>
    <property type="match status" value="1"/>
</dbReference>
<gene>
    <name evidence="2" type="ORF">E8E12_007285</name>
</gene>
<dbReference type="Gene3D" id="3.40.630.30">
    <property type="match status" value="1"/>
</dbReference>
<dbReference type="PROSITE" id="PS51186">
    <property type="entry name" value="GNAT"/>
    <property type="match status" value="1"/>
</dbReference>
<dbReference type="SUPFAM" id="SSF55729">
    <property type="entry name" value="Acyl-CoA N-acyltransferases (Nat)"/>
    <property type="match status" value="1"/>
</dbReference>
<dbReference type="GO" id="GO:0016747">
    <property type="term" value="F:acyltransferase activity, transferring groups other than amino-acyl groups"/>
    <property type="evidence" value="ECO:0007669"/>
    <property type="project" value="InterPro"/>
</dbReference>
<dbReference type="Proteomes" id="UP000758155">
    <property type="component" value="Unassembled WGS sequence"/>
</dbReference>
<dbReference type="InterPro" id="IPR052523">
    <property type="entry name" value="Trichothecene_AcTrans"/>
</dbReference>
<dbReference type="OrthoDB" id="410198at2759"/>
<dbReference type="AlphaFoldDB" id="A0A9P5C0H6"/>
<sequence>MSIIVHDVSDNELHRACIIEAAAYAGSDLNAVLFPGPFPPDSQQNRVDQLIQMRNDDPTAVYMQAIDKASGRMIASSKWHIYKTPEETTLPIRKLEFGPGTNPEACMAFFGGMKERKSEIMGNRPHIYLHMLHTDPEYQGRGAGSALLNWGKTKADKLGLPIYLESSAVGHEFYKKHGFKDIEVMDIDFSPYGGPMHKQPLMICEASRVG</sequence>
<comment type="caution">
    <text evidence="2">The sequence shown here is derived from an EMBL/GenBank/DDBJ whole genome shotgun (WGS) entry which is preliminary data.</text>
</comment>
<accession>A0A9P5C0H6</accession>
<dbReference type="CDD" id="cd04301">
    <property type="entry name" value="NAT_SF"/>
    <property type="match status" value="1"/>
</dbReference>
<feature type="domain" description="N-acetyltransferase" evidence="1">
    <location>
        <begin position="123"/>
        <end position="201"/>
    </location>
</feature>
<proteinExistence type="predicted"/>
<protein>
    <recommendedName>
        <fullName evidence="1">N-acetyltransferase domain-containing protein</fullName>
    </recommendedName>
</protein>
<keyword evidence="3" id="KW-1185">Reference proteome</keyword>
<organism evidence="2 3">
    <name type="scientific">Didymella heteroderae</name>
    <dbReference type="NCBI Taxonomy" id="1769908"/>
    <lineage>
        <taxon>Eukaryota</taxon>
        <taxon>Fungi</taxon>
        <taxon>Dikarya</taxon>
        <taxon>Ascomycota</taxon>
        <taxon>Pezizomycotina</taxon>
        <taxon>Dothideomycetes</taxon>
        <taxon>Pleosporomycetidae</taxon>
        <taxon>Pleosporales</taxon>
        <taxon>Pleosporineae</taxon>
        <taxon>Didymellaceae</taxon>
        <taxon>Didymella</taxon>
    </lineage>
</organism>
<dbReference type="Pfam" id="PF13508">
    <property type="entry name" value="Acetyltransf_7"/>
    <property type="match status" value="1"/>
</dbReference>
<dbReference type="PANTHER" id="PTHR42791">
    <property type="entry name" value="GNAT FAMILY ACETYLTRANSFERASE"/>
    <property type="match status" value="1"/>
</dbReference>
<dbReference type="InterPro" id="IPR016181">
    <property type="entry name" value="Acyl_CoA_acyltransferase"/>
</dbReference>
<evidence type="ECO:0000313" key="2">
    <source>
        <dbReference type="EMBL" id="KAF3038153.1"/>
    </source>
</evidence>
<dbReference type="EMBL" id="SWKV01000038">
    <property type="protein sequence ID" value="KAF3038153.1"/>
    <property type="molecule type" value="Genomic_DNA"/>
</dbReference>